<feature type="domain" description="Gp5/Type VI secretion system Vgr C-terminal trimerisation" evidence="1">
    <location>
        <begin position="60"/>
        <end position="136"/>
    </location>
</feature>
<reference evidence="2 3" key="1">
    <citation type="submission" date="2022-02" db="EMBL/GenBank/DDBJ databases">
        <title>Draft genome sequence of Mezorhizobium retamae strain IRAMC:0171 isolated from Retama raetam nodules.</title>
        <authorList>
            <person name="Bengaied R."/>
            <person name="Sbissi I."/>
            <person name="Huber K."/>
            <person name="Ghodbane F."/>
            <person name="Nouioui I."/>
            <person name="Tarhouni M."/>
            <person name="Gtari M."/>
        </authorList>
    </citation>
    <scope>NUCLEOTIDE SEQUENCE [LARGE SCALE GENOMIC DNA]</scope>
    <source>
        <strain evidence="2 3">IRAMC:0171</strain>
    </source>
</reference>
<dbReference type="SUPFAM" id="SSF69349">
    <property type="entry name" value="Phage fibre proteins"/>
    <property type="match status" value="1"/>
</dbReference>
<dbReference type="InterPro" id="IPR037026">
    <property type="entry name" value="Vgr_OB-fold_dom_sf"/>
</dbReference>
<organism evidence="2 3">
    <name type="scientific">Mesorhizobium retamae</name>
    <dbReference type="NCBI Taxonomy" id="2912854"/>
    <lineage>
        <taxon>Bacteria</taxon>
        <taxon>Pseudomonadati</taxon>
        <taxon>Pseudomonadota</taxon>
        <taxon>Alphaproteobacteria</taxon>
        <taxon>Hyphomicrobiales</taxon>
        <taxon>Phyllobacteriaceae</taxon>
        <taxon>Mesorhizobium</taxon>
    </lineage>
</organism>
<evidence type="ECO:0000313" key="3">
    <source>
        <dbReference type="Proteomes" id="UP001201701"/>
    </source>
</evidence>
<dbReference type="Pfam" id="PF22178">
    <property type="entry name" value="Gp5_trimer_C"/>
    <property type="match status" value="1"/>
</dbReference>
<gene>
    <name evidence="2" type="ORF">L4923_29940</name>
</gene>
<dbReference type="RefSeq" id="WP_425531037.1">
    <property type="nucleotide sequence ID" value="NZ_JAKREW010000084.1"/>
</dbReference>
<proteinExistence type="predicted"/>
<evidence type="ECO:0000259" key="1">
    <source>
        <dbReference type="Pfam" id="PF22178"/>
    </source>
</evidence>
<evidence type="ECO:0000313" key="2">
    <source>
        <dbReference type="EMBL" id="MCG7509262.1"/>
    </source>
</evidence>
<accession>A0ABS9QP87</accession>
<protein>
    <recommendedName>
        <fullName evidence="1">Gp5/Type VI secretion system Vgr C-terminal trimerisation domain-containing protein</fullName>
    </recommendedName>
</protein>
<sequence length="281" mass="30882">IRVAQNWGGAGWGGQIIPRIGMEAVLSHIDGDFDKPLIVGLVPNARQKVPYKLPENKTKSVFRTNTHKSKDVQKFNELRFDDLENSEEVRLTAQKDFNVIVHNNDSKIVKHNSAESVLNNRLSETFGDSMTSVYGSYMIYTGPSGLNALSFNGIGMMANKVSESAYGLDTQLLNIGEPGDFTIHSDGNHNINVKNSNKVQVGQDYDISVHGNSTMRVQGNISYRATKSHSSSVGEYKIVDIGKKYTIFCGKSRIEMDSAGNISIIGVNIKIIGSEKIDLNP</sequence>
<feature type="non-terminal residue" evidence="2">
    <location>
        <position position="1"/>
    </location>
</feature>
<dbReference type="InterPro" id="IPR054030">
    <property type="entry name" value="Gp5_Vgr_C"/>
</dbReference>
<keyword evidence="3" id="KW-1185">Reference proteome</keyword>
<dbReference type="SUPFAM" id="SSF69255">
    <property type="entry name" value="gp5 N-terminal domain-like"/>
    <property type="match status" value="1"/>
</dbReference>
<comment type="caution">
    <text evidence="2">The sequence shown here is derived from an EMBL/GenBank/DDBJ whole genome shotgun (WGS) entry which is preliminary data.</text>
</comment>
<name>A0ABS9QP87_9HYPH</name>
<dbReference type="EMBL" id="JAKREW010000084">
    <property type="protein sequence ID" value="MCG7509262.1"/>
    <property type="molecule type" value="Genomic_DNA"/>
</dbReference>
<dbReference type="Gene3D" id="2.40.50.230">
    <property type="entry name" value="Gp5 N-terminal domain"/>
    <property type="match status" value="1"/>
</dbReference>
<dbReference type="Proteomes" id="UP001201701">
    <property type="component" value="Unassembled WGS sequence"/>
</dbReference>